<feature type="domain" description="Carboxylesterase type B" evidence="5">
    <location>
        <begin position="3"/>
        <end position="481"/>
    </location>
</feature>
<dbReference type="InterPro" id="IPR000997">
    <property type="entry name" value="Cholinesterase"/>
</dbReference>
<proteinExistence type="inferred from homology"/>
<evidence type="ECO:0000256" key="1">
    <source>
        <dbReference type="ARBA" id="ARBA00005964"/>
    </source>
</evidence>
<keyword evidence="7" id="KW-1185">Reference proteome</keyword>
<dbReference type="InterPro" id="IPR029058">
    <property type="entry name" value="AB_hydrolase_fold"/>
</dbReference>
<dbReference type="Gene3D" id="3.40.50.1820">
    <property type="entry name" value="alpha/beta hydrolase"/>
    <property type="match status" value="1"/>
</dbReference>
<comment type="caution">
    <text evidence="6">The sequence shown here is derived from an EMBL/GenBank/DDBJ whole genome shotgun (WGS) entry which is preliminary data.</text>
</comment>
<name>A0ABP7G0W2_9ACTN</name>
<gene>
    <name evidence="6" type="ORF">GCM10023082_54670</name>
</gene>
<dbReference type="SUPFAM" id="SSF53474">
    <property type="entry name" value="alpha/beta-Hydrolases"/>
    <property type="match status" value="1"/>
</dbReference>
<dbReference type="InterPro" id="IPR019826">
    <property type="entry name" value="Carboxylesterase_B_AS"/>
</dbReference>
<reference evidence="7" key="1">
    <citation type="journal article" date="2019" name="Int. J. Syst. Evol. Microbiol.">
        <title>The Global Catalogue of Microorganisms (GCM) 10K type strain sequencing project: providing services to taxonomists for standard genome sequencing and annotation.</title>
        <authorList>
            <consortium name="The Broad Institute Genomics Platform"/>
            <consortium name="The Broad Institute Genome Sequencing Center for Infectious Disease"/>
            <person name="Wu L."/>
            <person name="Ma J."/>
        </authorList>
    </citation>
    <scope>NUCLEOTIDE SEQUENCE [LARGE SCALE GENOMIC DNA]</scope>
    <source>
        <strain evidence="7">JCM 30846</strain>
    </source>
</reference>
<dbReference type="EMBL" id="BAABEP010000055">
    <property type="protein sequence ID" value="GAA3751925.1"/>
    <property type="molecule type" value="Genomic_DNA"/>
</dbReference>
<sequence length="519" mass="55318">MSNVRIEHGALVGTSRDGVHSFLGIPYAAPPTGELRWAPPAPPAAWEGTRDATAFGDSAIQSVHTGLDPGSPQSEDCLSLNVWTTDPAPGVRLPVMVWIHGGGFLNGSSAMPLWSGQHLARRGVVVVTLNYRLGAFGFLAHPEAGSNVAVQDWVAALDWVRRDIAVFGGDPDNVTVFGQSAGGAACRALLCTPSARGLFHRAVMQSAGYEKYAVVASPDHERVTDATERLFRHLGTSDLARLRRLPAERIRAASFAGAGVVPPPGQVHTPANLVWYPAADGRVVTEDFTGRADGVPVMFGCTQDEARMFHRPTGLYGPASQSSLDPADVYTSTTLTAMAEAIGGDAAGDVLAHFRARGLSLYEALCELDTAGVWHEPALTSYRRYAALDDLTAYQYRFTRVSPAAHRTGLLAQHGAEIPYLFGPVTVGDDYDATDVQVSDAVQHAWTEFARTGTPRDPDGTPWPACTSGDSRFTVIGDKTEHVPLDITPVCELITAQRRPRPTAPGGSGAHARTARTGR</sequence>
<evidence type="ECO:0000256" key="2">
    <source>
        <dbReference type="ARBA" id="ARBA00022801"/>
    </source>
</evidence>
<dbReference type="InterPro" id="IPR002018">
    <property type="entry name" value="CarbesteraseB"/>
</dbReference>
<dbReference type="PRINTS" id="PR00878">
    <property type="entry name" value="CHOLNESTRASE"/>
</dbReference>
<accession>A0ABP7G0W2</accession>
<dbReference type="Proteomes" id="UP001499884">
    <property type="component" value="Unassembled WGS sequence"/>
</dbReference>
<feature type="region of interest" description="Disordered" evidence="4">
    <location>
        <begin position="497"/>
        <end position="519"/>
    </location>
</feature>
<dbReference type="InterPro" id="IPR050309">
    <property type="entry name" value="Type-B_Carboxylest/Lipase"/>
</dbReference>
<dbReference type="RefSeq" id="WP_345652975.1">
    <property type="nucleotide sequence ID" value="NZ_BAABEP010000055.1"/>
</dbReference>
<dbReference type="Pfam" id="PF00135">
    <property type="entry name" value="COesterase"/>
    <property type="match status" value="1"/>
</dbReference>
<dbReference type="PROSITE" id="PS00122">
    <property type="entry name" value="CARBOXYLESTERASE_B_1"/>
    <property type="match status" value="1"/>
</dbReference>
<dbReference type="PANTHER" id="PTHR11559">
    <property type="entry name" value="CARBOXYLESTERASE"/>
    <property type="match status" value="1"/>
</dbReference>
<keyword evidence="2 3" id="KW-0378">Hydrolase</keyword>
<evidence type="ECO:0000256" key="3">
    <source>
        <dbReference type="RuleBase" id="RU361235"/>
    </source>
</evidence>
<evidence type="ECO:0000259" key="5">
    <source>
        <dbReference type="Pfam" id="PF00135"/>
    </source>
</evidence>
<organism evidence="6 7">
    <name type="scientific">Streptomyces tremellae</name>
    <dbReference type="NCBI Taxonomy" id="1124239"/>
    <lineage>
        <taxon>Bacteria</taxon>
        <taxon>Bacillati</taxon>
        <taxon>Actinomycetota</taxon>
        <taxon>Actinomycetes</taxon>
        <taxon>Kitasatosporales</taxon>
        <taxon>Streptomycetaceae</taxon>
        <taxon>Streptomyces</taxon>
    </lineage>
</organism>
<evidence type="ECO:0000256" key="4">
    <source>
        <dbReference type="SAM" id="MobiDB-lite"/>
    </source>
</evidence>
<evidence type="ECO:0000313" key="6">
    <source>
        <dbReference type="EMBL" id="GAA3751925.1"/>
    </source>
</evidence>
<dbReference type="EC" id="3.1.1.-" evidence="3"/>
<comment type="similarity">
    <text evidence="1 3">Belongs to the type-B carboxylesterase/lipase family.</text>
</comment>
<protein>
    <recommendedName>
        <fullName evidence="3">Carboxylic ester hydrolase</fullName>
        <ecNumber evidence="3">3.1.1.-</ecNumber>
    </recommendedName>
</protein>
<evidence type="ECO:0000313" key="7">
    <source>
        <dbReference type="Proteomes" id="UP001499884"/>
    </source>
</evidence>